<dbReference type="Proteomes" id="UP001549366">
    <property type="component" value="Unassembled WGS sequence"/>
</dbReference>
<comment type="caution">
    <text evidence="2">The sequence shown here is derived from an EMBL/GenBank/DDBJ whole genome shotgun (WGS) entry which is preliminary data.</text>
</comment>
<evidence type="ECO:0000256" key="1">
    <source>
        <dbReference type="SAM" id="SignalP"/>
    </source>
</evidence>
<reference evidence="2 3" key="1">
    <citation type="submission" date="2024-06" db="EMBL/GenBank/DDBJ databases">
        <title>Genomic Encyclopedia of Type Strains, Phase V (KMG-V): Genome sequencing to study the core and pangenomes of soil and plant-associated prokaryotes.</title>
        <authorList>
            <person name="Whitman W."/>
        </authorList>
    </citation>
    <scope>NUCLEOTIDE SEQUENCE [LARGE SCALE GENOMIC DNA]</scope>
    <source>
        <strain evidence="2 3">NE40</strain>
    </source>
</reference>
<proteinExistence type="predicted"/>
<gene>
    <name evidence="2" type="ORF">V5J35_000963</name>
</gene>
<dbReference type="RefSeq" id="WP_354010155.1">
    <property type="nucleotide sequence ID" value="NZ_JBEWTA010000001.1"/>
</dbReference>
<sequence length="165" mass="18105">MVNQFTVVFFALSALVAESLLAAPVVPAVPVKPASSPEGCYARSDVIEDLVSGESDSKVSFISIKKEKDAYFLKGFLWGTNWHICDISGESERGLPLTQEKNTLVYKETYPKEGINCRLEILLEDGSIQLRDSNGQCKDKIFACGVRTSIDGTKLPRVPDEALCE</sequence>
<dbReference type="EMBL" id="JBEWTB010000002">
    <property type="protein sequence ID" value="MET4755771.1"/>
    <property type="molecule type" value="Genomic_DNA"/>
</dbReference>
<name>A0ABV2SDC7_9GAMM</name>
<keyword evidence="1" id="KW-0732">Signal</keyword>
<keyword evidence="3" id="KW-1185">Reference proteome</keyword>
<feature type="chain" id="PRO_5046318336" evidence="1">
    <location>
        <begin position="23"/>
        <end position="165"/>
    </location>
</feature>
<feature type="signal peptide" evidence="1">
    <location>
        <begin position="1"/>
        <end position="22"/>
    </location>
</feature>
<protein>
    <submittedName>
        <fullName evidence="2">Uncharacterized protein</fullName>
    </submittedName>
</protein>
<accession>A0ABV2SDC7</accession>
<evidence type="ECO:0000313" key="2">
    <source>
        <dbReference type="EMBL" id="MET4755771.1"/>
    </source>
</evidence>
<evidence type="ECO:0000313" key="3">
    <source>
        <dbReference type="Proteomes" id="UP001549366"/>
    </source>
</evidence>
<organism evidence="2 3">
    <name type="scientific">Endozoicomonas lisbonensis</name>
    <dbReference type="NCBI Taxonomy" id="3120522"/>
    <lineage>
        <taxon>Bacteria</taxon>
        <taxon>Pseudomonadati</taxon>
        <taxon>Pseudomonadota</taxon>
        <taxon>Gammaproteobacteria</taxon>
        <taxon>Oceanospirillales</taxon>
        <taxon>Endozoicomonadaceae</taxon>
        <taxon>Endozoicomonas</taxon>
    </lineage>
</organism>